<accession>A0A9Q8WKA9</accession>
<dbReference type="KEGG" id="clup:CLUP02_12015"/>
<reference evidence="1" key="1">
    <citation type="journal article" date="2021" name="Mol. Plant Microbe Interact.">
        <title>Complete Genome Sequence of the Plant-Pathogenic Fungus Colletotrichum lupini.</title>
        <authorList>
            <person name="Baroncelli R."/>
            <person name="Pensec F."/>
            <person name="Da Lio D."/>
            <person name="Boufleur T."/>
            <person name="Vicente I."/>
            <person name="Sarrocco S."/>
            <person name="Picot A."/>
            <person name="Baraldi E."/>
            <person name="Sukno S."/>
            <person name="Thon M."/>
            <person name="Le Floch G."/>
        </authorList>
    </citation>
    <scope>NUCLEOTIDE SEQUENCE</scope>
    <source>
        <strain evidence="1">IMI 504893</strain>
    </source>
</reference>
<evidence type="ECO:0000313" key="1">
    <source>
        <dbReference type="EMBL" id="UQC86514.1"/>
    </source>
</evidence>
<evidence type="ECO:0000313" key="2">
    <source>
        <dbReference type="Proteomes" id="UP000830671"/>
    </source>
</evidence>
<keyword evidence="2" id="KW-1185">Reference proteome</keyword>
<sequence length="83" mass="8898">MTKCGACKPKTCVPDHRLRALRATSTPGRLGKGKKFCGNFTKMVIATVSAVPSYARGTCATKIISRVGSAYPCLPTTTETEFR</sequence>
<name>A0A9Q8WKA9_9PEZI</name>
<dbReference type="Proteomes" id="UP000830671">
    <property type="component" value="Chromosome 6"/>
</dbReference>
<proteinExistence type="predicted"/>
<dbReference type="RefSeq" id="XP_049148125.1">
    <property type="nucleotide sequence ID" value="XM_049290980.1"/>
</dbReference>
<gene>
    <name evidence="1" type="ORF">CLUP02_12015</name>
</gene>
<protein>
    <submittedName>
        <fullName evidence="1">Uncharacterized protein</fullName>
    </submittedName>
</protein>
<organism evidence="1 2">
    <name type="scientific">Colletotrichum lupini</name>
    <dbReference type="NCBI Taxonomy" id="145971"/>
    <lineage>
        <taxon>Eukaryota</taxon>
        <taxon>Fungi</taxon>
        <taxon>Dikarya</taxon>
        <taxon>Ascomycota</taxon>
        <taxon>Pezizomycotina</taxon>
        <taxon>Sordariomycetes</taxon>
        <taxon>Hypocreomycetidae</taxon>
        <taxon>Glomerellales</taxon>
        <taxon>Glomerellaceae</taxon>
        <taxon>Colletotrichum</taxon>
        <taxon>Colletotrichum acutatum species complex</taxon>
    </lineage>
</organism>
<dbReference type="AlphaFoldDB" id="A0A9Q8WKA9"/>
<dbReference type="GeneID" id="73345990"/>
<dbReference type="EMBL" id="CP019478">
    <property type="protein sequence ID" value="UQC86514.1"/>
    <property type="molecule type" value="Genomic_DNA"/>
</dbReference>